<organism evidence="1 2">
    <name type="scientific">Lishizhenia tianjinensis</name>
    <dbReference type="NCBI Taxonomy" id="477690"/>
    <lineage>
        <taxon>Bacteria</taxon>
        <taxon>Pseudomonadati</taxon>
        <taxon>Bacteroidota</taxon>
        <taxon>Flavobacteriia</taxon>
        <taxon>Flavobacteriales</taxon>
        <taxon>Crocinitomicaceae</taxon>
        <taxon>Lishizhenia</taxon>
    </lineage>
</organism>
<protein>
    <submittedName>
        <fullName evidence="1">UPF0271 protein</fullName>
    </submittedName>
</protein>
<dbReference type="AlphaFoldDB" id="A0A1I7B9M5"/>
<name>A0A1I7B9M5_9FLAO</name>
<evidence type="ECO:0000313" key="2">
    <source>
        <dbReference type="Proteomes" id="UP000236454"/>
    </source>
</evidence>
<accession>A0A1I7B9M5</accession>
<dbReference type="PANTHER" id="PTHR30292:SF0">
    <property type="entry name" value="5-OXOPROLINASE SUBUNIT A"/>
    <property type="match status" value="1"/>
</dbReference>
<dbReference type="Pfam" id="PF03746">
    <property type="entry name" value="LamB_YcsF"/>
    <property type="match status" value="1"/>
</dbReference>
<dbReference type="NCBIfam" id="NF003816">
    <property type="entry name" value="PRK05406.1-5"/>
    <property type="match status" value="1"/>
</dbReference>
<dbReference type="InterPro" id="IPR005501">
    <property type="entry name" value="LamB/YcsF/PxpA-like"/>
</dbReference>
<dbReference type="STRING" id="477690.SAMN05216474_2601"/>
<dbReference type="SUPFAM" id="SSF88713">
    <property type="entry name" value="Glycoside hydrolase/deacetylase"/>
    <property type="match status" value="1"/>
</dbReference>
<dbReference type="OrthoDB" id="9773478at2"/>
<dbReference type="EMBL" id="FPAS01000005">
    <property type="protein sequence ID" value="SFT83885.1"/>
    <property type="molecule type" value="Genomic_DNA"/>
</dbReference>
<dbReference type="CDD" id="cd10801">
    <property type="entry name" value="LamB_YcsF_like_1"/>
    <property type="match status" value="1"/>
</dbReference>
<dbReference type="NCBIfam" id="NF003814">
    <property type="entry name" value="PRK05406.1-3"/>
    <property type="match status" value="1"/>
</dbReference>
<reference evidence="1 2" key="1">
    <citation type="submission" date="2016-10" db="EMBL/GenBank/DDBJ databases">
        <authorList>
            <person name="de Groot N.N."/>
        </authorList>
    </citation>
    <scope>NUCLEOTIDE SEQUENCE [LARGE SCALE GENOMIC DNA]</scope>
    <source>
        <strain evidence="1 2">CGMCC 1.7005</strain>
    </source>
</reference>
<evidence type="ECO:0000313" key="1">
    <source>
        <dbReference type="EMBL" id="SFT83885.1"/>
    </source>
</evidence>
<sequence>METILIDLNADVGEGIETEEEYMPFLSSCSIACGGHYGDRESMRKSMMLAKHFGVRIGAHPSYPDKENFGRKIMDIDFDTLEQSIVSQLEEFKAVMEEEGMELNHIKAHGALYNKAAEDAVTVHVFIDACNRVFSDYQLYVPFNSVMENVALERGVRFLNEAFGDRAYNKSGGLVKRTKSGAVLHNPLDILMQIESIALNQQVTTKSGKTIEMHGETFCIHGDNPNAKDVLHYLRTAWEHNGQIEVV</sequence>
<dbReference type="Gene3D" id="3.20.20.370">
    <property type="entry name" value="Glycoside hydrolase/deacetylase"/>
    <property type="match status" value="1"/>
</dbReference>
<proteinExistence type="predicted"/>
<dbReference type="PANTHER" id="PTHR30292">
    <property type="entry name" value="UNCHARACTERIZED PROTEIN YBGL-RELATED"/>
    <property type="match status" value="1"/>
</dbReference>
<dbReference type="GO" id="GO:0005975">
    <property type="term" value="P:carbohydrate metabolic process"/>
    <property type="evidence" value="ECO:0007669"/>
    <property type="project" value="InterPro"/>
</dbReference>
<dbReference type="Proteomes" id="UP000236454">
    <property type="component" value="Unassembled WGS sequence"/>
</dbReference>
<gene>
    <name evidence="1" type="ORF">SAMN05216474_2601</name>
</gene>
<dbReference type="RefSeq" id="WP_090251127.1">
    <property type="nucleotide sequence ID" value="NZ_FPAS01000005.1"/>
</dbReference>
<dbReference type="InterPro" id="IPR011330">
    <property type="entry name" value="Glyco_hydro/deAcase_b/a-brl"/>
</dbReference>
<keyword evidence="2" id="KW-1185">Reference proteome</keyword>